<reference evidence="3" key="2">
    <citation type="submission" date="2020-09" db="EMBL/GenBank/DDBJ databases">
        <authorList>
            <person name="Sun Q."/>
            <person name="Zhou Y."/>
        </authorList>
    </citation>
    <scope>NUCLEOTIDE SEQUENCE</scope>
    <source>
        <strain evidence="3">CGMCC 1.7086</strain>
    </source>
</reference>
<dbReference type="RefSeq" id="WP_188699093.1">
    <property type="nucleotide sequence ID" value="NZ_BMLS01000009.1"/>
</dbReference>
<feature type="domain" description="YCII-related" evidence="2">
    <location>
        <begin position="3"/>
        <end position="77"/>
    </location>
</feature>
<gene>
    <name evidence="3" type="ORF">GCM10010982_38430</name>
</gene>
<dbReference type="PANTHER" id="PTHR37828">
    <property type="entry name" value="GSR2449 PROTEIN"/>
    <property type="match status" value="1"/>
</dbReference>
<keyword evidence="4" id="KW-1185">Reference proteome</keyword>
<dbReference type="InterPro" id="IPR011008">
    <property type="entry name" value="Dimeric_a/b-barrel"/>
</dbReference>
<reference evidence="3" key="1">
    <citation type="journal article" date="2014" name="Int. J. Syst. Evol. Microbiol.">
        <title>Complete genome sequence of Corynebacterium casei LMG S-19264T (=DSM 44701T), isolated from a smear-ripened cheese.</title>
        <authorList>
            <consortium name="US DOE Joint Genome Institute (JGI-PGF)"/>
            <person name="Walter F."/>
            <person name="Albersmeier A."/>
            <person name="Kalinowski J."/>
            <person name="Ruckert C."/>
        </authorList>
    </citation>
    <scope>NUCLEOTIDE SEQUENCE</scope>
    <source>
        <strain evidence="3">CGMCC 1.7086</strain>
    </source>
</reference>
<comment type="similarity">
    <text evidence="1">Belongs to the YciI family.</text>
</comment>
<dbReference type="InterPro" id="IPR005545">
    <property type="entry name" value="YCII"/>
</dbReference>
<evidence type="ECO:0000313" key="3">
    <source>
        <dbReference type="EMBL" id="GGO74783.1"/>
    </source>
</evidence>
<dbReference type="SUPFAM" id="SSF54909">
    <property type="entry name" value="Dimeric alpha+beta barrel"/>
    <property type="match status" value="1"/>
</dbReference>
<dbReference type="PANTHER" id="PTHR37828:SF1">
    <property type="entry name" value="YCII-RELATED DOMAIN-CONTAINING PROTEIN"/>
    <property type="match status" value="1"/>
</dbReference>
<dbReference type="EMBL" id="BMLS01000009">
    <property type="protein sequence ID" value="GGO74783.1"/>
    <property type="molecule type" value="Genomic_DNA"/>
</dbReference>
<organism evidence="3 4">
    <name type="scientific">Bowmanella pacifica</name>
    <dbReference type="NCBI Taxonomy" id="502051"/>
    <lineage>
        <taxon>Bacteria</taxon>
        <taxon>Pseudomonadati</taxon>
        <taxon>Pseudomonadota</taxon>
        <taxon>Gammaproteobacteria</taxon>
        <taxon>Alteromonadales</taxon>
        <taxon>Alteromonadaceae</taxon>
        <taxon>Bowmanella</taxon>
    </lineage>
</organism>
<name>A0A917Z4F8_9ALTE</name>
<dbReference type="Proteomes" id="UP000606935">
    <property type="component" value="Unassembled WGS sequence"/>
</dbReference>
<evidence type="ECO:0000259" key="2">
    <source>
        <dbReference type="Pfam" id="PF03795"/>
    </source>
</evidence>
<evidence type="ECO:0000256" key="1">
    <source>
        <dbReference type="ARBA" id="ARBA00007689"/>
    </source>
</evidence>
<dbReference type="Pfam" id="PF03795">
    <property type="entry name" value="YCII"/>
    <property type="match status" value="1"/>
</dbReference>
<proteinExistence type="inferred from homology"/>
<evidence type="ECO:0000313" key="4">
    <source>
        <dbReference type="Proteomes" id="UP000606935"/>
    </source>
</evidence>
<comment type="caution">
    <text evidence="3">The sequence shown here is derived from an EMBL/GenBank/DDBJ whole genome shotgun (WGS) entry which is preliminary data.</text>
</comment>
<dbReference type="Gene3D" id="3.30.70.1060">
    <property type="entry name" value="Dimeric alpha+beta barrel"/>
    <property type="match status" value="1"/>
</dbReference>
<sequence>MFIVLLKFAQNHANAGHYMQAHKDWITLGREAGIFLLVGSLKPAQGGMLLAHNTSLEALQQRVAEDPFVQHQVVSSEIIEVAPNQADQRLAFLLN</sequence>
<dbReference type="AlphaFoldDB" id="A0A917Z4F8"/>
<protein>
    <recommendedName>
        <fullName evidence="2">YCII-related domain-containing protein</fullName>
    </recommendedName>
</protein>
<accession>A0A917Z4F8</accession>